<dbReference type="GO" id="GO:0000155">
    <property type="term" value="F:phosphorelay sensor kinase activity"/>
    <property type="evidence" value="ECO:0007669"/>
    <property type="project" value="InterPro"/>
</dbReference>
<keyword evidence="7" id="KW-0067">ATP-binding</keyword>
<keyword evidence="14" id="KW-1185">Reference proteome</keyword>
<dbReference type="Gene3D" id="3.30.450.40">
    <property type="match status" value="3"/>
</dbReference>
<dbReference type="EMBL" id="JAEPES010000003">
    <property type="protein sequence ID" value="MBK4347894.1"/>
    <property type="molecule type" value="Genomic_DNA"/>
</dbReference>
<keyword evidence="5" id="KW-0547">Nucleotide-binding</keyword>
<dbReference type="SMART" id="SM00065">
    <property type="entry name" value="GAF"/>
    <property type="match status" value="2"/>
</dbReference>
<evidence type="ECO:0000259" key="10">
    <source>
        <dbReference type="SMART" id="SM00065"/>
    </source>
</evidence>
<feature type="domain" description="GAF" evidence="10">
    <location>
        <begin position="100"/>
        <end position="258"/>
    </location>
</feature>
<dbReference type="InterPro" id="IPR003594">
    <property type="entry name" value="HATPase_dom"/>
</dbReference>
<sequence>MPPWRKACRIRASPALCTSVPRRWRNTSPPCSGSCPLQPRAASIDASTLSCVTSPLSETERLGTVSDAAEDVPPKPQNSEPEPILFVTDAERAEIRRLVEKERALRDVANLIGSAGADVDIIAIIVREASRQVDGLPITLTQFVGPRDLFVRASPDGPAEPGMRIVSEPDTLPDRVFRSGLPVRVDDYRREPDAELAARFGIFAAIAVPIVVEGRVWGMFFVSSSVEQLPPDTEALLSAFAQLVTASFDSIEARDQLRTVAEHDEAMRVIQRDASGASITEVSSRLVEYASMLSGVEHATLTVIGGVVVSATNPVVSISKPSVRPAQTMAFPVTAQHNALGVLSIETTLPGLPTHTIQFLNDLSEVTGRIILAITNRQQLSELIDEQASLRRIAELAARGVPRAGPMDDILAAICRAASDQLNGQEVTLLQFESADTVVAVATYASSVPPGTRIVHPPGSMSDRIAHAKATVRVDDFDSVPSAAIVRRYGIRAGVGVPVFIEDRVWGAFVATSQIGPLPRDSESRLEGFAKLTWAAIANAEARESLRRLADEQAALRHVAELVARESPLPAVLEAVVEQAARVLDASSATVAREYHNGLDEPRVVAEVKPQATRGAHRAEVPILVNGELWGVLTVSSDAPSRMNARDRLKPFADLLAAAITNSAHRDGLTQSRARVIAAADEARRRLQRDVHDGAQQGLVNTILMLKLAMGSAGGADAELLAEALSSAEEANRQLRDIVRGILPAALTRSGLAAGIRSLVADTQCEVDLKLDIPRLPAIIETTGYFTVAEAITNAVKHAQATRLTVSCVLSSDGDELILIIEDDGVGGADPSRGTGLTGLKDRIEASNGTLEIEGTAHGGTRIVARIPTATPRAPAD</sequence>
<keyword evidence="6" id="KW-0418">Kinase</keyword>
<dbReference type="Pfam" id="PF07730">
    <property type="entry name" value="HisKA_3"/>
    <property type="match status" value="1"/>
</dbReference>
<evidence type="ECO:0000256" key="7">
    <source>
        <dbReference type="ARBA" id="ARBA00022840"/>
    </source>
</evidence>
<evidence type="ECO:0000313" key="13">
    <source>
        <dbReference type="EMBL" id="MBK4347894.1"/>
    </source>
</evidence>
<evidence type="ECO:0000256" key="5">
    <source>
        <dbReference type="ARBA" id="ARBA00022741"/>
    </source>
</evidence>
<dbReference type="EMBL" id="JAEPES010000001">
    <property type="protein sequence ID" value="MBK4346983.1"/>
    <property type="molecule type" value="Genomic_DNA"/>
</dbReference>
<organism evidence="13 14">
    <name type="scientific">Lacisediminihabitans changchengi</name>
    <dbReference type="NCBI Taxonomy" id="2787634"/>
    <lineage>
        <taxon>Bacteria</taxon>
        <taxon>Bacillati</taxon>
        <taxon>Actinomycetota</taxon>
        <taxon>Actinomycetes</taxon>
        <taxon>Micrococcales</taxon>
        <taxon>Microbacteriaceae</taxon>
        <taxon>Lacisediminihabitans</taxon>
    </lineage>
</organism>
<keyword evidence="3" id="KW-0597">Phosphoprotein</keyword>
<keyword evidence="8" id="KW-0902">Two-component regulatory system</keyword>
<evidence type="ECO:0000256" key="6">
    <source>
        <dbReference type="ARBA" id="ARBA00022777"/>
    </source>
</evidence>
<dbReference type="SUPFAM" id="SSF55781">
    <property type="entry name" value="GAF domain-like"/>
    <property type="match status" value="3"/>
</dbReference>
<dbReference type="CDD" id="cd16917">
    <property type="entry name" value="HATPase_UhpB-NarQ-NarX-like"/>
    <property type="match status" value="1"/>
</dbReference>
<dbReference type="GO" id="GO:0005524">
    <property type="term" value="F:ATP binding"/>
    <property type="evidence" value="ECO:0007669"/>
    <property type="project" value="UniProtKB-KW"/>
</dbReference>
<dbReference type="Pfam" id="PF01590">
    <property type="entry name" value="GAF"/>
    <property type="match status" value="2"/>
</dbReference>
<keyword evidence="4" id="KW-0808">Transferase</keyword>
<dbReference type="InterPro" id="IPR011712">
    <property type="entry name" value="Sig_transdc_His_kin_sub3_dim/P"/>
</dbReference>
<dbReference type="PANTHER" id="PTHR24421">
    <property type="entry name" value="NITRATE/NITRITE SENSOR PROTEIN NARX-RELATED"/>
    <property type="match status" value="1"/>
</dbReference>
<dbReference type="AlphaFoldDB" id="A0A934STM7"/>
<dbReference type="Pfam" id="PF02518">
    <property type="entry name" value="HATPase_c"/>
    <property type="match status" value="1"/>
</dbReference>
<feature type="region of interest" description="Disordered" evidence="9">
    <location>
        <begin position="60"/>
        <end position="82"/>
    </location>
</feature>
<dbReference type="InterPro" id="IPR029016">
    <property type="entry name" value="GAF-like_dom_sf"/>
</dbReference>
<proteinExistence type="predicted"/>
<evidence type="ECO:0000259" key="11">
    <source>
        <dbReference type="SMART" id="SM00387"/>
    </source>
</evidence>
<evidence type="ECO:0000313" key="14">
    <source>
        <dbReference type="Proteomes" id="UP000636458"/>
    </source>
</evidence>
<dbReference type="GO" id="GO:0016020">
    <property type="term" value="C:membrane"/>
    <property type="evidence" value="ECO:0007669"/>
    <property type="project" value="InterPro"/>
</dbReference>
<evidence type="ECO:0000256" key="2">
    <source>
        <dbReference type="ARBA" id="ARBA00012438"/>
    </source>
</evidence>
<dbReference type="InterPro" id="IPR036890">
    <property type="entry name" value="HATPase_C_sf"/>
</dbReference>
<dbReference type="SUPFAM" id="SSF55874">
    <property type="entry name" value="ATPase domain of HSP90 chaperone/DNA topoisomerase II/histidine kinase"/>
    <property type="match status" value="1"/>
</dbReference>
<comment type="caution">
    <text evidence="13">The sequence shown here is derived from an EMBL/GenBank/DDBJ whole genome shotgun (WGS) entry which is preliminary data.</text>
</comment>
<protein>
    <recommendedName>
        <fullName evidence="2">histidine kinase</fullName>
        <ecNumber evidence="2">2.7.13.3</ecNumber>
    </recommendedName>
</protein>
<dbReference type="SMART" id="SM00387">
    <property type="entry name" value="HATPase_c"/>
    <property type="match status" value="1"/>
</dbReference>
<accession>A0A934STM7</accession>
<evidence type="ECO:0000256" key="4">
    <source>
        <dbReference type="ARBA" id="ARBA00022679"/>
    </source>
</evidence>
<gene>
    <name evidence="12" type="ORF">IV501_04995</name>
    <name evidence="13" type="ORF">IV501_09630</name>
</gene>
<name>A0A934STM7_9MICO</name>
<feature type="domain" description="GAF" evidence="10">
    <location>
        <begin position="406"/>
        <end position="547"/>
    </location>
</feature>
<evidence type="ECO:0000256" key="3">
    <source>
        <dbReference type="ARBA" id="ARBA00022553"/>
    </source>
</evidence>
<dbReference type="InterPro" id="IPR003018">
    <property type="entry name" value="GAF"/>
</dbReference>
<comment type="catalytic activity">
    <reaction evidence="1">
        <text>ATP + protein L-histidine = ADP + protein N-phospho-L-histidine.</text>
        <dbReference type="EC" id="2.7.13.3"/>
    </reaction>
</comment>
<evidence type="ECO:0000256" key="9">
    <source>
        <dbReference type="SAM" id="MobiDB-lite"/>
    </source>
</evidence>
<dbReference type="GO" id="GO:0046983">
    <property type="term" value="F:protein dimerization activity"/>
    <property type="evidence" value="ECO:0007669"/>
    <property type="project" value="InterPro"/>
</dbReference>
<evidence type="ECO:0000256" key="1">
    <source>
        <dbReference type="ARBA" id="ARBA00000085"/>
    </source>
</evidence>
<evidence type="ECO:0000313" key="12">
    <source>
        <dbReference type="EMBL" id="MBK4346983.1"/>
    </source>
</evidence>
<dbReference type="Gene3D" id="3.30.565.10">
    <property type="entry name" value="Histidine kinase-like ATPase, C-terminal domain"/>
    <property type="match status" value="1"/>
</dbReference>
<reference evidence="13" key="1">
    <citation type="submission" date="2021-01" db="EMBL/GenBank/DDBJ databases">
        <title>Lacisediminihabitans sp. nov. strain G11-30, isolated from Antarctic Soil.</title>
        <authorList>
            <person name="Li J."/>
        </authorList>
    </citation>
    <scope>NUCLEOTIDE SEQUENCE</scope>
    <source>
        <strain evidence="13">G11-30</strain>
    </source>
</reference>
<feature type="domain" description="Histidine kinase/HSP90-like ATPase" evidence="11">
    <location>
        <begin position="779"/>
        <end position="871"/>
    </location>
</feature>
<evidence type="ECO:0000256" key="8">
    <source>
        <dbReference type="ARBA" id="ARBA00023012"/>
    </source>
</evidence>
<dbReference type="PANTHER" id="PTHR24421:SF10">
    <property type="entry name" value="NITRATE_NITRITE SENSOR PROTEIN NARQ"/>
    <property type="match status" value="1"/>
</dbReference>
<dbReference type="InterPro" id="IPR050482">
    <property type="entry name" value="Sensor_HK_TwoCompSys"/>
</dbReference>
<dbReference type="EC" id="2.7.13.3" evidence="2"/>
<dbReference type="Proteomes" id="UP000636458">
    <property type="component" value="Unassembled WGS sequence"/>
</dbReference>